<comment type="caution">
    <text evidence="1">The sequence shown here is derived from an EMBL/GenBank/DDBJ whole genome shotgun (WGS) entry which is preliminary data.</text>
</comment>
<gene>
    <name evidence="1" type="ORF">LJD69_00590</name>
</gene>
<dbReference type="Proteomes" id="UP001198439">
    <property type="component" value="Unassembled WGS sequence"/>
</dbReference>
<reference evidence="1" key="1">
    <citation type="submission" date="2021-10" db="EMBL/GenBank/DDBJ databases">
        <title>Collection of gut derived symbiotic bacterial strains cultured from healthy donors.</title>
        <authorList>
            <person name="Lin H."/>
            <person name="Littmann E."/>
            <person name="Kohout C."/>
            <person name="Pamer E.G."/>
        </authorList>
    </citation>
    <scope>NUCLEOTIDE SEQUENCE</scope>
    <source>
        <strain evidence="1">DFI.4.48</strain>
    </source>
</reference>
<sequence>MFSNDSAYDLKFEDFAIDEFDERRDLYRYLKKEGVGITVMKSLCGGKL</sequence>
<organism evidence="1 2">
    <name type="scientific">Faecalibacillus faecis</name>
    <dbReference type="NCBI Taxonomy" id="1982628"/>
    <lineage>
        <taxon>Bacteria</taxon>
        <taxon>Bacillati</taxon>
        <taxon>Bacillota</taxon>
        <taxon>Erysipelotrichia</taxon>
        <taxon>Erysipelotrichales</taxon>
        <taxon>Coprobacillaceae</taxon>
        <taxon>Faecalibacillus</taxon>
    </lineage>
</organism>
<evidence type="ECO:0000313" key="2">
    <source>
        <dbReference type="Proteomes" id="UP001198439"/>
    </source>
</evidence>
<proteinExistence type="predicted"/>
<accession>A0AAW4VMP2</accession>
<dbReference type="EMBL" id="JAJDKZ010000001">
    <property type="protein sequence ID" value="MCB8609089.1"/>
    <property type="molecule type" value="Genomic_DNA"/>
</dbReference>
<evidence type="ECO:0000313" key="1">
    <source>
        <dbReference type="EMBL" id="MCB8609089.1"/>
    </source>
</evidence>
<dbReference type="AlphaFoldDB" id="A0AAW4VMP2"/>
<dbReference type="RefSeq" id="WP_227279086.1">
    <property type="nucleotide sequence ID" value="NZ_JAJDKR010000002.1"/>
</dbReference>
<protein>
    <submittedName>
        <fullName evidence="1">Uncharacterized protein</fullName>
    </submittedName>
</protein>
<name>A0AAW4VMP2_9FIRM</name>